<dbReference type="KEGG" id="ssw:SSGZ1_1661"/>
<name>D5AJV2_STRGZ</name>
<evidence type="ECO:0000313" key="1">
    <source>
        <dbReference type="EMBL" id="ADE32117.1"/>
    </source>
</evidence>
<dbReference type="HOGENOM" id="CLU_1160589_0_0_9"/>
<reference evidence="1 2" key="1">
    <citation type="journal article" date="2009" name="J. Infect. Dis.">
        <title>Clinical, experimental, and genomic differences between intermediately pathogenic, highly pathogenic, and epidemic Streptococcus suis.</title>
        <authorList>
            <person name="Ye C."/>
            <person name="Zheng H."/>
            <person name="Zhang J."/>
            <person name="Jing H."/>
            <person name="Wang L."/>
            <person name="Xiong Y."/>
            <person name="Wang W."/>
            <person name="Zhou Z."/>
            <person name="Sun Q."/>
            <person name="Luo X."/>
            <person name="Du H."/>
            <person name="Gottschalk M."/>
            <person name="Xu J."/>
        </authorList>
    </citation>
    <scope>NUCLEOTIDE SEQUENCE [LARGE SCALE GENOMIC DNA]</scope>
    <source>
        <strain evidence="1 2">GZ1</strain>
    </source>
</reference>
<organism evidence="1 2">
    <name type="scientific">Streptococcus suis (strain GZ1)</name>
    <dbReference type="NCBI Taxonomy" id="423211"/>
    <lineage>
        <taxon>Bacteria</taxon>
        <taxon>Bacillati</taxon>
        <taxon>Bacillota</taxon>
        <taxon>Bacilli</taxon>
        <taxon>Lactobacillales</taxon>
        <taxon>Streptococcaceae</taxon>
        <taxon>Streptococcus</taxon>
    </lineage>
</organism>
<accession>D5AJV2</accession>
<evidence type="ECO:0000313" key="2">
    <source>
        <dbReference type="Proteomes" id="UP000002359"/>
    </source>
</evidence>
<dbReference type="EMBL" id="CP000837">
    <property type="protein sequence ID" value="ADE32117.1"/>
    <property type="molecule type" value="Genomic_DNA"/>
</dbReference>
<dbReference type="PATRIC" id="fig|423211.3.peg.1634"/>
<proteinExistence type="predicted"/>
<sequence>MIFEEYKTKDRAQEEVMKIFISKLMLVSTVVLLAACQSNQVKGGESSSSSASSQVSDGSSLQQASTIASSSETQASSVTTPELSEVYQSVIDRYQANMGQPAEAINQDEASSYLSLLTSQGQEYSGIFYSLYDVNHDGTEELLLALDKSGEYVLIDLYTQLADESLRLVDNFRNLGFEIGPDALLRPLQDGTYLFEGAGVFRIYQYNAMIPGLKRISESDTNPETSPLLELKSLHWVKL</sequence>
<dbReference type="AlphaFoldDB" id="D5AJV2"/>
<gene>
    <name evidence="1" type="ordered locus">SSGZ1_1661</name>
</gene>
<dbReference type="Proteomes" id="UP000002359">
    <property type="component" value="Chromosome"/>
</dbReference>
<protein>
    <submittedName>
        <fullName evidence="1">Colicin lysis protein</fullName>
    </submittedName>
</protein>